<dbReference type="STRING" id="7398.A0A1A9ZCG0"/>
<evidence type="ECO:0000259" key="17">
    <source>
        <dbReference type="PROSITE" id="PS51192"/>
    </source>
</evidence>
<evidence type="ECO:0000256" key="15">
    <source>
        <dbReference type="ARBA" id="ARBA00047984"/>
    </source>
</evidence>
<dbReference type="InterPro" id="IPR014001">
    <property type="entry name" value="Helicase_ATP-bd"/>
</dbReference>
<dbReference type="GO" id="GO:0007283">
    <property type="term" value="P:spermatogenesis"/>
    <property type="evidence" value="ECO:0007669"/>
    <property type="project" value="UniProtKB-KW"/>
</dbReference>
<dbReference type="GO" id="GO:0003724">
    <property type="term" value="F:RNA helicase activity"/>
    <property type="evidence" value="ECO:0007669"/>
    <property type="project" value="UniProtKB-EC"/>
</dbReference>
<dbReference type="GO" id="GO:0016787">
    <property type="term" value="F:hydrolase activity"/>
    <property type="evidence" value="ECO:0007669"/>
    <property type="project" value="UniProtKB-KW"/>
</dbReference>
<keyword evidence="11" id="KW-0067">ATP-binding</keyword>
<dbReference type="InterPro" id="IPR001650">
    <property type="entry name" value="Helicase_C-like"/>
</dbReference>
<dbReference type="InterPro" id="IPR013087">
    <property type="entry name" value="Znf_C2H2_type"/>
</dbReference>
<dbReference type="PROSITE" id="PS51192">
    <property type="entry name" value="HELICASE_ATP_BIND_1"/>
    <property type="match status" value="1"/>
</dbReference>
<dbReference type="CDD" id="cd18791">
    <property type="entry name" value="SF2_C_RHA"/>
    <property type="match status" value="1"/>
</dbReference>
<dbReference type="SMART" id="SM00333">
    <property type="entry name" value="TUDOR"/>
    <property type="match status" value="1"/>
</dbReference>
<keyword evidence="7" id="KW-0547">Nucleotide-binding</keyword>
<evidence type="ECO:0000256" key="10">
    <source>
        <dbReference type="ARBA" id="ARBA00022806"/>
    </source>
</evidence>
<keyword evidence="10" id="KW-0347">Helicase</keyword>
<dbReference type="Gene3D" id="2.30.30.140">
    <property type="match status" value="1"/>
</dbReference>
<dbReference type="Gene3D" id="2.40.50.90">
    <property type="match status" value="1"/>
</dbReference>
<keyword evidence="5" id="KW-0217">Developmental protein</keyword>
<name>A0A1A9ZCG0_GLOPL</name>
<dbReference type="SMART" id="SM00847">
    <property type="entry name" value="HA2"/>
    <property type="match status" value="1"/>
</dbReference>
<dbReference type="PROSITE" id="PS51194">
    <property type="entry name" value="HELICASE_CTER"/>
    <property type="match status" value="1"/>
</dbReference>
<evidence type="ECO:0000256" key="8">
    <source>
        <dbReference type="ARBA" id="ARBA00022782"/>
    </source>
</evidence>
<feature type="domain" description="Helicase ATP-binding" evidence="17">
    <location>
        <begin position="86"/>
        <end position="252"/>
    </location>
</feature>
<dbReference type="GO" id="GO:0005737">
    <property type="term" value="C:cytoplasm"/>
    <property type="evidence" value="ECO:0007669"/>
    <property type="project" value="UniProtKB-SubCell"/>
</dbReference>
<evidence type="ECO:0000256" key="4">
    <source>
        <dbReference type="ARBA" id="ARBA00013352"/>
    </source>
</evidence>
<dbReference type="InterPro" id="IPR007502">
    <property type="entry name" value="Helicase-assoc_dom"/>
</dbReference>
<evidence type="ECO:0000259" key="16">
    <source>
        <dbReference type="PROSITE" id="PS50304"/>
    </source>
</evidence>
<keyword evidence="6" id="KW-0963">Cytoplasm</keyword>
<sequence>MNEVIELDSDDTYNSIERSLPSSISAPSKIKRIIRIHESSDESQSEYNTHNSPQSKVDKTDVYDRYHFDLERNKSLPIHDYKDEIVAGIKKNPVTILEGDIGCGKTTQVPQYIIDDAYSRREYCKIVCTQPRKIAAISLANRICVERNWPQGSLVAYQIGLNSNISEDTRLIYCTTGVLLQQLVHEKSLKRYTHIILDEVHERDQETDFLLFVIRRLLTTNSKHVKIVLMSATINATEKFRPNYNDCHISEEMYKIAFKLIVVFNNIEKRLAELNKTTLSPNKASILIFLPGIYEIMRMNEVIKQFSDVCRIKLQIIRLHSLISSNEQLNVFNRSPPGYRKVILSTNIAESSVTVPDVKYVIDFCLTKLLRTNSGTNFTSLQLQWASRVNCRQRAGRAGRVMNGRVYRLVERSFYERMDEFGIPEMVRCPLENVTLKAKILDMGPPSDILRLTMTPPNLKDICNTILTLKELGALYKTVDGSYSVQDGDITYIGRIMANLPLSVHLTRLIILGYVFGVLDDAVIMAAGLSVRSVFVLENMSQQNNIDAYIEKMIWANGSGSDLFAISRAYKTWTHIREQSGLKDGTTENYWAERFFVNLRSIKEMHLLVQTIYEHLKHCNLNQETSAYSLRWMEHERAIVLKIIIAGAFYPNYFTRTHLNDLVREHGIYHVLCGNDPCNTVYFTNFDNRYIGQLYTRSFKELFKSAYIYPEDIEVRFQSGSKRVFITFNNETNFGRENIAERLMVPGRVRPEIFKAIRMRMSRMTFNLNVMTQNEAMKYAVKHGYGSMENGVWQPSKQSVATNGSYVLPTILQKSLIGFITHIENCSKFFFLPKSEFECLREIDRVLNKPKERNLYSFDNIEKIHNGMIVSAPLNGRYYRAKVLHKSCNEENETRFKLFFIDNGYMADVQFNRLRRIPEKYKLMPPRVFECRLAMIQPSTVKSSTWQWSKSAKQLMENYTKKNDKIHIEVYSVVYDYMPSLQASAEIDVDHPPPTVLCNKVIKLRGPYSPLETTINSVTNAGCLKSVQIEGNSVNSVLIDTDPQDMHERLIVAADITENASNSIIVARDTTLMPNIHGFAALVTMIFCPTMQIQRNRTHTKYVNILAGLGHDEYTFKPLYDEHDLILNLDAEFDMEDIQLINHLRYSMDAILYTEPGDQHPNKNRKYIGTNSNASYNVWKRPDDDNVFESVNVFGDRSIFPMHSVLHLKRDKPELIHDLLLHCEELHNLRQIDLVRNFTTTCRLCNQHLNSASELRIHLLSQLHCDREEEIHFKPPRR</sequence>
<evidence type="ECO:0000256" key="5">
    <source>
        <dbReference type="ARBA" id="ARBA00022473"/>
    </source>
</evidence>
<dbReference type="EC" id="3.6.4.13" evidence="3"/>
<comment type="similarity">
    <text evidence="2">Belongs to the DEAD box helicase family. DEAH subfamily.</text>
</comment>
<dbReference type="PANTHER" id="PTHR18934:SF113">
    <property type="entry name" value="ATP-DEPENDENT RNA HELICASE TDRD9"/>
    <property type="match status" value="1"/>
</dbReference>
<dbReference type="InterPro" id="IPR011545">
    <property type="entry name" value="DEAD/DEAH_box_helicase_dom"/>
</dbReference>
<dbReference type="SUPFAM" id="SSF63748">
    <property type="entry name" value="Tudor/PWWP/MBT"/>
    <property type="match status" value="1"/>
</dbReference>
<keyword evidence="8" id="KW-0221">Differentiation</keyword>
<evidence type="ECO:0000256" key="1">
    <source>
        <dbReference type="ARBA" id="ARBA00004496"/>
    </source>
</evidence>
<evidence type="ECO:0000256" key="14">
    <source>
        <dbReference type="ARBA" id="ARBA00023254"/>
    </source>
</evidence>
<feature type="domain" description="Tudor" evidence="16">
    <location>
        <begin position="861"/>
        <end position="924"/>
    </location>
</feature>
<dbReference type="Gene3D" id="3.40.50.300">
    <property type="entry name" value="P-loop containing nucleotide triphosphate hydrolases"/>
    <property type="match status" value="2"/>
</dbReference>
<evidence type="ECO:0000256" key="9">
    <source>
        <dbReference type="ARBA" id="ARBA00022801"/>
    </source>
</evidence>
<feature type="domain" description="Helicase C-terminal" evidence="18">
    <location>
        <begin position="266"/>
        <end position="442"/>
    </location>
</feature>
<evidence type="ECO:0000256" key="12">
    <source>
        <dbReference type="ARBA" id="ARBA00022871"/>
    </source>
</evidence>
<dbReference type="InterPro" id="IPR035437">
    <property type="entry name" value="SNase_OB-fold_sf"/>
</dbReference>
<dbReference type="GO" id="GO:0031047">
    <property type="term" value="P:regulatory ncRNA-mediated gene silencing"/>
    <property type="evidence" value="ECO:0007669"/>
    <property type="project" value="UniProtKB-KW"/>
</dbReference>
<evidence type="ECO:0000256" key="2">
    <source>
        <dbReference type="ARBA" id="ARBA00008792"/>
    </source>
</evidence>
<dbReference type="GO" id="GO:0005524">
    <property type="term" value="F:ATP binding"/>
    <property type="evidence" value="ECO:0007669"/>
    <property type="project" value="UniProtKB-KW"/>
</dbReference>
<dbReference type="InterPro" id="IPR027417">
    <property type="entry name" value="P-loop_NTPase"/>
</dbReference>
<dbReference type="InterPro" id="IPR002999">
    <property type="entry name" value="Tudor"/>
</dbReference>
<dbReference type="PANTHER" id="PTHR18934">
    <property type="entry name" value="ATP-DEPENDENT RNA HELICASE"/>
    <property type="match status" value="1"/>
</dbReference>
<protein>
    <recommendedName>
        <fullName evidence="4">Probable ATP-dependent RNA helicase spindle-E</fullName>
        <ecNumber evidence="3">3.6.4.13</ecNumber>
    </recommendedName>
</protein>
<dbReference type="Pfam" id="PF00567">
    <property type="entry name" value="TUDOR"/>
    <property type="match status" value="1"/>
</dbReference>
<evidence type="ECO:0000256" key="11">
    <source>
        <dbReference type="ARBA" id="ARBA00022840"/>
    </source>
</evidence>
<accession>A0A1A9ZCG0</accession>
<evidence type="ECO:0000259" key="18">
    <source>
        <dbReference type="PROSITE" id="PS51194"/>
    </source>
</evidence>
<keyword evidence="13" id="KW-0943">RNA-mediated gene silencing</keyword>
<evidence type="ECO:0000256" key="3">
    <source>
        <dbReference type="ARBA" id="ARBA00012552"/>
    </source>
</evidence>
<dbReference type="AlphaFoldDB" id="A0A1A9ZCG0"/>
<dbReference type="Pfam" id="PF00271">
    <property type="entry name" value="Helicase_C"/>
    <property type="match status" value="1"/>
</dbReference>
<dbReference type="SUPFAM" id="SSF52540">
    <property type="entry name" value="P-loop containing nucleoside triphosphate hydrolases"/>
    <property type="match status" value="1"/>
</dbReference>
<keyword evidence="20" id="KW-1185">Reference proteome</keyword>
<keyword evidence="12" id="KW-0744">Spermatogenesis</keyword>
<evidence type="ECO:0000313" key="20">
    <source>
        <dbReference type="Proteomes" id="UP000092445"/>
    </source>
</evidence>
<evidence type="ECO:0000313" key="19">
    <source>
        <dbReference type="EnsemblMetazoa" id="GPAI010467-PA"/>
    </source>
</evidence>
<dbReference type="GO" id="GO:0051321">
    <property type="term" value="P:meiotic cell cycle"/>
    <property type="evidence" value="ECO:0007669"/>
    <property type="project" value="UniProtKB-KW"/>
</dbReference>
<organism evidence="19 20">
    <name type="scientific">Glossina pallidipes</name>
    <name type="common">Tsetse fly</name>
    <dbReference type="NCBI Taxonomy" id="7398"/>
    <lineage>
        <taxon>Eukaryota</taxon>
        <taxon>Metazoa</taxon>
        <taxon>Ecdysozoa</taxon>
        <taxon>Arthropoda</taxon>
        <taxon>Hexapoda</taxon>
        <taxon>Insecta</taxon>
        <taxon>Pterygota</taxon>
        <taxon>Neoptera</taxon>
        <taxon>Endopterygota</taxon>
        <taxon>Diptera</taxon>
        <taxon>Brachycera</taxon>
        <taxon>Muscomorpha</taxon>
        <taxon>Hippoboscoidea</taxon>
        <taxon>Glossinidae</taxon>
        <taxon>Glossina</taxon>
    </lineage>
</organism>
<dbReference type="SMART" id="SM00490">
    <property type="entry name" value="HELICc"/>
    <property type="match status" value="1"/>
</dbReference>
<dbReference type="Proteomes" id="UP000092445">
    <property type="component" value="Unassembled WGS sequence"/>
</dbReference>
<evidence type="ECO:0000256" key="7">
    <source>
        <dbReference type="ARBA" id="ARBA00022741"/>
    </source>
</evidence>
<dbReference type="GO" id="GO:0003723">
    <property type="term" value="F:RNA binding"/>
    <property type="evidence" value="ECO:0007669"/>
    <property type="project" value="TreeGrafter"/>
</dbReference>
<proteinExistence type="inferred from homology"/>
<dbReference type="Pfam" id="PF21010">
    <property type="entry name" value="HA2_C"/>
    <property type="match status" value="1"/>
</dbReference>
<dbReference type="EnsemblMetazoa" id="GPAI010467-RA">
    <property type="protein sequence ID" value="GPAI010467-PA"/>
    <property type="gene ID" value="GPAI010467"/>
</dbReference>
<reference evidence="20" key="1">
    <citation type="submission" date="2014-03" db="EMBL/GenBank/DDBJ databases">
        <authorList>
            <person name="Aksoy S."/>
            <person name="Warren W."/>
            <person name="Wilson R.K."/>
        </authorList>
    </citation>
    <scope>NUCLEOTIDE SEQUENCE [LARGE SCALE GENOMIC DNA]</scope>
    <source>
        <strain evidence="20">IAEA</strain>
    </source>
</reference>
<comment type="catalytic activity">
    <reaction evidence="15">
        <text>ATP + H2O = ADP + phosphate + H(+)</text>
        <dbReference type="Rhea" id="RHEA:13065"/>
        <dbReference type="ChEBI" id="CHEBI:15377"/>
        <dbReference type="ChEBI" id="CHEBI:15378"/>
        <dbReference type="ChEBI" id="CHEBI:30616"/>
        <dbReference type="ChEBI" id="CHEBI:43474"/>
        <dbReference type="ChEBI" id="CHEBI:456216"/>
        <dbReference type="EC" id="3.6.4.13"/>
    </reaction>
</comment>
<evidence type="ECO:0000256" key="6">
    <source>
        <dbReference type="ARBA" id="ARBA00022490"/>
    </source>
</evidence>
<evidence type="ECO:0000256" key="13">
    <source>
        <dbReference type="ARBA" id="ARBA00023158"/>
    </source>
</evidence>
<dbReference type="GO" id="GO:0030154">
    <property type="term" value="P:cell differentiation"/>
    <property type="evidence" value="ECO:0007669"/>
    <property type="project" value="UniProtKB-KW"/>
</dbReference>
<dbReference type="PROSITE" id="PS50304">
    <property type="entry name" value="TUDOR"/>
    <property type="match status" value="1"/>
</dbReference>
<dbReference type="Pfam" id="PF00270">
    <property type="entry name" value="DEAD"/>
    <property type="match status" value="1"/>
</dbReference>
<dbReference type="Gene3D" id="1.20.120.1080">
    <property type="match status" value="1"/>
</dbReference>
<keyword evidence="14" id="KW-0469">Meiosis</keyword>
<comment type="subcellular location">
    <subcellularLocation>
        <location evidence="1">Cytoplasm</location>
    </subcellularLocation>
</comment>
<dbReference type="PROSITE" id="PS00028">
    <property type="entry name" value="ZINC_FINGER_C2H2_1"/>
    <property type="match status" value="1"/>
</dbReference>
<dbReference type="VEuPathDB" id="VectorBase:GPAI010467"/>
<dbReference type="SMART" id="SM00487">
    <property type="entry name" value="DEXDc"/>
    <property type="match status" value="1"/>
</dbReference>
<reference evidence="19" key="2">
    <citation type="submission" date="2020-05" db="UniProtKB">
        <authorList>
            <consortium name="EnsemblMetazoa"/>
        </authorList>
    </citation>
    <scope>IDENTIFICATION</scope>
    <source>
        <strain evidence="19">IAEA</strain>
    </source>
</reference>
<keyword evidence="9" id="KW-0378">Hydrolase</keyword>